<accession>E7QSY5</accession>
<dbReference type="Proteomes" id="UP000184203">
    <property type="component" value="Unassembled WGS sequence"/>
</dbReference>
<dbReference type="eggNOG" id="arCOG01010">
    <property type="taxonomic scope" value="Archaea"/>
</dbReference>
<evidence type="ECO:0000313" key="5">
    <source>
        <dbReference type="Proteomes" id="UP000184203"/>
    </source>
</evidence>
<dbReference type="CDD" id="cd22231">
    <property type="entry name" value="RHH_NikR_HicB-like"/>
    <property type="match status" value="1"/>
</dbReference>
<dbReference type="SUPFAM" id="SSF47598">
    <property type="entry name" value="Ribbon-helix-helix"/>
    <property type="match status" value="1"/>
</dbReference>
<evidence type="ECO:0000313" key="3">
    <source>
        <dbReference type="EMBL" id="SHL61888.1"/>
    </source>
</evidence>
<proteinExistence type="predicted"/>
<reference evidence="3" key="2">
    <citation type="submission" date="2016-11" db="EMBL/GenBank/DDBJ databases">
        <authorList>
            <person name="Jaros S."/>
            <person name="Januszkiewicz K."/>
            <person name="Wedrychowicz H."/>
        </authorList>
    </citation>
    <scope>NUCLEOTIDE SEQUENCE [LARGE SCALE GENOMIC DNA]</scope>
    <source>
        <strain evidence="3">DX253</strain>
    </source>
</reference>
<dbReference type="InterPro" id="IPR010985">
    <property type="entry name" value="Ribbon_hlx_hlx"/>
</dbReference>
<dbReference type="EMBL" id="FRAN01000009">
    <property type="protein sequence ID" value="SHL61888.1"/>
    <property type="molecule type" value="Genomic_DNA"/>
</dbReference>
<dbReference type="STRING" id="797209.GCA_000376445_04319"/>
<protein>
    <submittedName>
        <fullName evidence="3">Antitoxin component YafN of the YafNO toxin-antitoxin module, PHD/YefM family</fullName>
    </submittedName>
    <submittedName>
        <fullName evidence="2">CopG domain protein DNA-binding domain protein</fullName>
    </submittedName>
</protein>
<reference evidence="2 4" key="1">
    <citation type="journal article" date="2014" name="ISME J.">
        <title>Trehalose/2-sulfotrehalose biosynthesis and glycine-betaine uptake are widely spread mechanisms for osmoadaptation in the Halobacteriales.</title>
        <authorList>
            <person name="Youssef N.H."/>
            <person name="Savage-Ashlock K.N."/>
            <person name="McCully A.L."/>
            <person name="Luedtke B."/>
            <person name="Shaw E.I."/>
            <person name="Hoff W.D."/>
            <person name="Elshahed M.S."/>
        </authorList>
    </citation>
    <scope>NUCLEOTIDE SEQUENCE [LARGE SCALE GENOMIC DNA]</scope>
    <source>
        <strain evidence="2 4">DX253</strain>
    </source>
</reference>
<organism evidence="2 4">
    <name type="scientific">Haladaptatus paucihalophilus DX253</name>
    <dbReference type="NCBI Taxonomy" id="797209"/>
    <lineage>
        <taxon>Archaea</taxon>
        <taxon>Methanobacteriati</taxon>
        <taxon>Methanobacteriota</taxon>
        <taxon>Stenosarchaea group</taxon>
        <taxon>Halobacteria</taxon>
        <taxon>Halobacteriales</taxon>
        <taxon>Haladaptataceae</taxon>
        <taxon>Haladaptatus</taxon>
    </lineage>
</organism>
<keyword evidence="5" id="KW-1185">Reference proteome</keyword>
<dbReference type="GO" id="GO:0003677">
    <property type="term" value="F:DNA binding"/>
    <property type="evidence" value="ECO:0007669"/>
    <property type="project" value="UniProtKB-KW"/>
</dbReference>
<keyword evidence="2" id="KW-0238">DNA-binding</keyword>
<sequence>MSTGTNDNDDIVKFNMKVPNRPLDELYELAAELNYTNRSGFIRDVLQDITEPISTSGAQEGVSQGYVDVEARRTMSITEAKDRHHRRSQGVRTDECTTSF</sequence>
<dbReference type="Proteomes" id="UP000003751">
    <property type="component" value="Unassembled WGS sequence"/>
</dbReference>
<dbReference type="EMBL" id="AEMG01000008">
    <property type="protein sequence ID" value="EFW92266.1"/>
    <property type="molecule type" value="Genomic_DNA"/>
</dbReference>
<gene>
    <name evidence="3" type="ORF">SAMN05444342_4272</name>
    <name evidence="2" type="ORF">ZOD2009_09415</name>
</gene>
<evidence type="ECO:0000313" key="2">
    <source>
        <dbReference type="EMBL" id="EFW92266.1"/>
    </source>
</evidence>
<feature type="region of interest" description="Disordered" evidence="1">
    <location>
        <begin position="77"/>
        <end position="100"/>
    </location>
</feature>
<dbReference type="AlphaFoldDB" id="E7QSY5"/>
<evidence type="ECO:0000256" key="1">
    <source>
        <dbReference type="SAM" id="MobiDB-lite"/>
    </source>
</evidence>
<name>E7QSY5_HALPU</name>
<evidence type="ECO:0000313" key="4">
    <source>
        <dbReference type="Proteomes" id="UP000003751"/>
    </source>
</evidence>
<dbReference type="GO" id="GO:0006355">
    <property type="term" value="P:regulation of DNA-templated transcription"/>
    <property type="evidence" value="ECO:0007669"/>
    <property type="project" value="InterPro"/>
</dbReference>
<reference evidence="5" key="3">
    <citation type="submission" date="2016-11" db="EMBL/GenBank/DDBJ databases">
        <authorList>
            <person name="Varghese N."/>
            <person name="Submissions S."/>
        </authorList>
    </citation>
    <scope>NUCLEOTIDE SEQUENCE [LARGE SCALE GENOMIC DNA]</scope>
    <source>
        <strain evidence="5">DX253</strain>
    </source>
</reference>